<evidence type="ECO:0000313" key="2">
    <source>
        <dbReference type="EMBL" id="KAG9688358.1"/>
    </source>
</evidence>
<reference evidence="2" key="1">
    <citation type="journal article" date="2021" name="J Fungi (Basel)">
        <title>Virulence traits and population genomics of the black yeast Aureobasidium melanogenum.</title>
        <authorList>
            <person name="Cernosa A."/>
            <person name="Sun X."/>
            <person name="Gostincar C."/>
            <person name="Fang C."/>
            <person name="Gunde-Cimerman N."/>
            <person name="Song Z."/>
        </authorList>
    </citation>
    <scope>NUCLEOTIDE SEQUENCE</scope>
    <source>
        <strain evidence="2">EXF-9911</strain>
    </source>
</reference>
<accession>A0A9P8EDV3</accession>
<dbReference type="Proteomes" id="UP000779574">
    <property type="component" value="Unassembled WGS sequence"/>
</dbReference>
<evidence type="ECO:0000256" key="1">
    <source>
        <dbReference type="SAM" id="MobiDB-lite"/>
    </source>
</evidence>
<reference evidence="2" key="2">
    <citation type="submission" date="2021-08" db="EMBL/GenBank/DDBJ databases">
        <authorList>
            <person name="Gostincar C."/>
            <person name="Sun X."/>
            <person name="Song Z."/>
            <person name="Gunde-Cimerman N."/>
        </authorList>
    </citation>
    <scope>NUCLEOTIDE SEQUENCE</scope>
    <source>
        <strain evidence="2">EXF-9911</strain>
    </source>
</reference>
<evidence type="ECO:0000313" key="3">
    <source>
        <dbReference type="Proteomes" id="UP000779574"/>
    </source>
</evidence>
<feature type="region of interest" description="Disordered" evidence="1">
    <location>
        <begin position="348"/>
        <end position="386"/>
    </location>
</feature>
<dbReference type="EMBL" id="JAHFXF010000407">
    <property type="protein sequence ID" value="KAG9688358.1"/>
    <property type="molecule type" value="Genomic_DNA"/>
</dbReference>
<name>A0A9P8EDV3_AURME</name>
<comment type="caution">
    <text evidence="2">The sequence shown here is derived from an EMBL/GenBank/DDBJ whole genome shotgun (WGS) entry which is preliminary data.</text>
</comment>
<sequence length="386" mass="43103">MDDLERLAAMETRDACNHTEHDTTDTTAPPVVQIPEAEMMVIMSKDPVLTTIFDALDKLANKQAATYIKLSFTKLAAIRELKEECREQADLLLSLQNMQIDTSDCTINATDGLSQKANKACRAMRTSNSNLTKRAATNLTQFIRKSQVNIPRVYRATDVDDLCAVWYAITSDRHHQCNEFMAPRIYHGFRVLVVTHLHLVGGTPSSFKLLQRPTHMSYQQFLSLLPDFLSVSRCKQAGHLGYSTKAPTTGPWKYQFASSLNALDPKHWEILSEPSYKIIKSNSEKLIFLIHAHDQAMPLRIAAKVQSRPAQWNSWSDYEAKVTTAEGPLTLPPPDFLPGPLDTAITAPVPTTAGPPVELLLPSRPGSKRSRCKDGQQGSKRARIEH</sequence>
<protein>
    <submittedName>
        <fullName evidence="2">Uncharacterized protein</fullName>
    </submittedName>
</protein>
<gene>
    <name evidence="2" type="ORF">KCU76_g9666</name>
</gene>
<feature type="non-terminal residue" evidence="2">
    <location>
        <position position="386"/>
    </location>
</feature>
<dbReference type="OrthoDB" id="3911924at2759"/>
<dbReference type="AlphaFoldDB" id="A0A9P8EDV3"/>
<organism evidence="2 3">
    <name type="scientific">Aureobasidium melanogenum</name>
    <name type="common">Aureobasidium pullulans var. melanogenum</name>
    <dbReference type="NCBI Taxonomy" id="46634"/>
    <lineage>
        <taxon>Eukaryota</taxon>
        <taxon>Fungi</taxon>
        <taxon>Dikarya</taxon>
        <taxon>Ascomycota</taxon>
        <taxon>Pezizomycotina</taxon>
        <taxon>Dothideomycetes</taxon>
        <taxon>Dothideomycetidae</taxon>
        <taxon>Dothideales</taxon>
        <taxon>Saccotheciaceae</taxon>
        <taxon>Aureobasidium</taxon>
    </lineage>
</organism>
<proteinExistence type="predicted"/>